<evidence type="ECO:0000256" key="3">
    <source>
        <dbReference type="RuleBase" id="RU361235"/>
    </source>
</evidence>
<protein>
    <recommendedName>
        <fullName evidence="3">Carboxylic ester hydrolase</fullName>
        <ecNumber evidence="3">3.1.1.-</ecNumber>
    </recommendedName>
</protein>
<dbReference type="GO" id="GO:0016787">
    <property type="term" value="F:hydrolase activity"/>
    <property type="evidence" value="ECO:0007669"/>
    <property type="project" value="UniProtKB-KW"/>
</dbReference>
<dbReference type="Proteomes" id="UP001266807">
    <property type="component" value="Unassembled WGS sequence"/>
</dbReference>
<dbReference type="Gene3D" id="3.40.50.1820">
    <property type="entry name" value="alpha/beta hydrolase"/>
    <property type="match status" value="1"/>
</dbReference>
<evidence type="ECO:0000259" key="4">
    <source>
        <dbReference type="Pfam" id="PF00135"/>
    </source>
</evidence>
<dbReference type="InterPro" id="IPR002018">
    <property type="entry name" value="CarbesteraseB"/>
</dbReference>
<evidence type="ECO:0000256" key="2">
    <source>
        <dbReference type="ARBA" id="ARBA00022801"/>
    </source>
</evidence>
<dbReference type="InterPro" id="IPR000997">
    <property type="entry name" value="Cholinesterase"/>
</dbReference>
<dbReference type="InterPro" id="IPR019826">
    <property type="entry name" value="Carboxylesterase_B_AS"/>
</dbReference>
<reference evidence="5 6" key="1">
    <citation type="submission" date="2023-07" db="EMBL/GenBank/DDBJ databases">
        <title>Sorghum-associated microbial communities from plants grown in Nebraska, USA.</title>
        <authorList>
            <person name="Schachtman D."/>
        </authorList>
    </citation>
    <scope>NUCLEOTIDE SEQUENCE [LARGE SCALE GENOMIC DNA]</scope>
    <source>
        <strain evidence="5 6">BE143</strain>
    </source>
</reference>
<dbReference type="InterPro" id="IPR029058">
    <property type="entry name" value="AB_hydrolase_fold"/>
</dbReference>
<dbReference type="PRINTS" id="PR00878">
    <property type="entry name" value="CHOLNESTRASE"/>
</dbReference>
<keyword evidence="6" id="KW-1185">Reference proteome</keyword>
<sequence>MMESITVHTRLGQLRGETGNGYHVWKGIPYAQPPIGKLRFHAPQPLESWEGVRAATSFGPICPQPMPSAESMTGNLVEPPEQSENCLYLNIWTPASKAPEKGRPVMVWIHGGAFVTGSGIIPLYDGERMAKNGDVVVVTINYRLGPLGFLHLTPKGDGLTSNAGLLDQIAALEWVRDHISAFGGNPDEVTVFGESAGAMSIAALLAMPAAEGLFQRAILQSGASQVLSTSQAEQVTAVYLQQLGVDTQHPERLFTLPTDALMLAMAKTHEVIGPGMAMIYQPVVDGVTLPDVPLSAIAQGSAKQVSVLIGTNLHEGAYFIRKESHLMNKSTASQALEMMTGMSDIGDLIEPFPVTIEGQAQMLTDLFFWRPALALAVAQSAHTPVWMYRFDWTLPGHPTFGQAVHGAEIAFVFDNLELLGKLGLEIQPSMQKLAQAMQQAWVAFARDGKPVLSEGAWPMYDREERTTAIFHQDIKVEHDPEGDRRRQLIGQMTI</sequence>
<feature type="domain" description="Carboxylesterase type B" evidence="4">
    <location>
        <begin position="5"/>
        <end position="468"/>
    </location>
</feature>
<dbReference type="PANTHER" id="PTHR11559">
    <property type="entry name" value="CARBOXYLESTERASE"/>
    <property type="match status" value="1"/>
</dbReference>
<dbReference type="PROSITE" id="PS00122">
    <property type="entry name" value="CARBOXYLESTERASE_B_1"/>
    <property type="match status" value="1"/>
</dbReference>
<dbReference type="EMBL" id="JAVDUG010000002">
    <property type="protein sequence ID" value="MDR6777638.1"/>
    <property type="molecule type" value="Genomic_DNA"/>
</dbReference>
<gene>
    <name evidence="5" type="ORF">J2W98_001900</name>
</gene>
<evidence type="ECO:0000313" key="5">
    <source>
        <dbReference type="EMBL" id="MDR6777638.1"/>
    </source>
</evidence>
<comment type="caution">
    <text evidence="5">The sequence shown here is derived from an EMBL/GenBank/DDBJ whole genome shotgun (WGS) entry which is preliminary data.</text>
</comment>
<name>A0ABU1QDE7_9BACL</name>
<organism evidence="5 6">
    <name type="scientific">Paenibacillus peoriae</name>
    <dbReference type="NCBI Taxonomy" id="59893"/>
    <lineage>
        <taxon>Bacteria</taxon>
        <taxon>Bacillati</taxon>
        <taxon>Bacillota</taxon>
        <taxon>Bacilli</taxon>
        <taxon>Bacillales</taxon>
        <taxon>Paenibacillaceae</taxon>
        <taxon>Paenibacillus</taxon>
    </lineage>
</organism>
<evidence type="ECO:0000256" key="1">
    <source>
        <dbReference type="ARBA" id="ARBA00005964"/>
    </source>
</evidence>
<dbReference type="EC" id="3.1.1.-" evidence="3"/>
<dbReference type="SUPFAM" id="SSF53474">
    <property type="entry name" value="alpha/beta-Hydrolases"/>
    <property type="match status" value="1"/>
</dbReference>
<dbReference type="Pfam" id="PF00135">
    <property type="entry name" value="COesterase"/>
    <property type="match status" value="1"/>
</dbReference>
<comment type="similarity">
    <text evidence="1 3">Belongs to the type-B carboxylesterase/lipase family.</text>
</comment>
<proteinExistence type="inferred from homology"/>
<dbReference type="InterPro" id="IPR050309">
    <property type="entry name" value="Type-B_Carboxylest/Lipase"/>
</dbReference>
<keyword evidence="2 3" id="KW-0378">Hydrolase</keyword>
<accession>A0ABU1QDE7</accession>
<evidence type="ECO:0000313" key="6">
    <source>
        <dbReference type="Proteomes" id="UP001266807"/>
    </source>
</evidence>